<keyword evidence="1" id="KW-0812">Transmembrane</keyword>
<proteinExistence type="predicted"/>
<evidence type="ECO:0000313" key="4">
    <source>
        <dbReference type="Proteomes" id="UP001178461"/>
    </source>
</evidence>
<gene>
    <name evidence="3" type="ORF">PODLI_1B041403</name>
</gene>
<feature type="transmembrane region" description="Helical" evidence="1">
    <location>
        <begin position="114"/>
        <end position="134"/>
    </location>
</feature>
<keyword evidence="2" id="KW-0732">Signal</keyword>
<protein>
    <submittedName>
        <fullName evidence="3">Uncharacterized protein</fullName>
    </submittedName>
</protein>
<evidence type="ECO:0000313" key="3">
    <source>
        <dbReference type="EMBL" id="CAI5789214.1"/>
    </source>
</evidence>
<dbReference type="AlphaFoldDB" id="A0AA35L4C3"/>
<sequence length="182" mass="19418">MRCVWLLLGLVVGLVLRGAAAPPEDANSRVAILVEGDEGPEDAAKQEIQVAMPKSRPNKLRSFWLLVLLVGLVVWGAVALQEDSAPRSSILREGDGGPEDASNQEIQPELDVPFALRLVPGSVLLLVACLAAALEQLEGALRAVCPALHLRGLPPNLASDDGPQHVVHAIWELHGYGPMEQL</sequence>
<name>A0AA35L4C3_9SAUR</name>
<accession>A0AA35L4C3</accession>
<organism evidence="3 4">
    <name type="scientific">Podarcis lilfordi</name>
    <name type="common">Lilford's wall lizard</name>
    <dbReference type="NCBI Taxonomy" id="74358"/>
    <lineage>
        <taxon>Eukaryota</taxon>
        <taxon>Metazoa</taxon>
        <taxon>Chordata</taxon>
        <taxon>Craniata</taxon>
        <taxon>Vertebrata</taxon>
        <taxon>Euteleostomi</taxon>
        <taxon>Lepidosauria</taxon>
        <taxon>Squamata</taxon>
        <taxon>Bifurcata</taxon>
        <taxon>Unidentata</taxon>
        <taxon>Episquamata</taxon>
        <taxon>Laterata</taxon>
        <taxon>Lacertibaenia</taxon>
        <taxon>Lacertidae</taxon>
        <taxon>Podarcis</taxon>
    </lineage>
</organism>
<feature type="chain" id="PRO_5041254889" evidence="2">
    <location>
        <begin position="22"/>
        <end position="182"/>
    </location>
</feature>
<dbReference type="EMBL" id="OX395137">
    <property type="protein sequence ID" value="CAI5789214.1"/>
    <property type="molecule type" value="Genomic_DNA"/>
</dbReference>
<dbReference type="Proteomes" id="UP001178461">
    <property type="component" value="Chromosome 12"/>
</dbReference>
<evidence type="ECO:0000256" key="1">
    <source>
        <dbReference type="SAM" id="Phobius"/>
    </source>
</evidence>
<keyword evidence="1" id="KW-0472">Membrane</keyword>
<feature type="transmembrane region" description="Helical" evidence="1">
    <location>
        <begin position="62"/>
        <end position="80"/>
    </location>
</feature>
<evidence type="ECO:0000256" key="2">
    <source>
        <dbReference type="SAM" id="SignalP"/>
    </source>
</evidence>
<keyword evidence="4" id="KW-1185">Reference proteome</keyword>
<keyword evidence="1" id="KW-1133">Transmembrane helix</keyword>
<feature type="signal peptide" evidence="2">
    <location>
        <begin position="1"/>
        <end position="21"/>
    </location>
</feature>
<reference evidence="3" key="1">
    <citation type="submission" date="2022-12" db="EMBL/GenBank/DDBJ databases">
        <authorList>
            <person name="Alioto T."/>
            <person name="Alioto T."/>
            <person name="Gomez Garrido J."/>
        </authorList>
    </citation>
    <scope>NUCLEOTIDE SEQUENCE</scope>
</reference>